<gene>
    <name evidence="2" type="ORF">FEE95_17065</name>
</gene>
<accession>A0A5S3Q998</accession>
<dbReference type="InterPro" id="IPR000073">
    <property type="entry name" value="AB_hydrolase_1"/>
</dbReference>
<dbReference type="AlphaFoldDB" id="A0A5S3Q998"/>
<evidence type="ECO:0000313" key="2">
    <source>
        <dbReference type="EMBL" id="TMM53613.1"/>
    </source>
</evidence>
<organism evidence="2 3">
    <name type="scientific">Maribacter algarum</name>
    <name type="common">ex Zhang et al. 2020</name>
    <dbReference type="NCBI Taxonomy" id="2578118"/>
    <lineage>
        <taxon>Bacteria</taxon>
        <taxon>Pseudomonadati</taxon>
        <taxon>Bacteroidota</taxon>
        <taxon>Flavobacteriia</taxon>
        <taxon>Flavobacteriales</taxon>
        <taxon>Flavobacteriaceae</taxon>
        <taxon>Maribacter</taxon>
    </lineage>
</organism>
<dbReference type="RefSeq" id="WP_138659237.1">
    <property type="nucleotide sequence ID" value="NZ_VATY01000004.1"/>
</dbReference>
<evidence type="ECO:0000259" key="1">
    <source>
        <dbReference type="Pfam" id="PF00561"/>
    </source>
</evidence>
<evidence type="ECO:0000313" key="3">
    <source>
        <dbReference type="Proteomes" id="UP000310314"/>
    </source>
</evidence>
<dbReference type="Proteomes" id="UP000310314">
    <property type="component" value="Unassembled WGS sequence"/>
</dbReference>
<proteinExistence type="predicted"/>
<name>A0A5S3Q998_9FLAO</name>
<dbReference type="InterPro" id="IPR050266">
    <property type="entry name" value="AB_hydrolase_sf"/>
</dbReference>
<dbReference type="OrthoDB" id="9780932at2"/>
<sequence length="287" mass="33041">MKIAEIDGNQIEYEDFGKGNHMLFIHGAFASGKTWRKVIPELSKHFHCIVPEWPFGGHKIPISSRLDFSPVGIADLISKFLRTLDLRNVIIVANDTGGAYAQVFTAKYGERVTHLILSNCEGFEVFPPKKFKSLKSLVKIPGYLWVLSKVFSYKPSLKWDMTFGLLSHTLKKEEIFDLYVKYFVASKRIRRDFKKLAIEWHPKYTAKASKELTEFDKPTLILWGMDDLELFPIELGKRLHSIFSNSTFVEISNSKTYVQEDNPQIFIASIKEFVKDLPNGKIPYEKP</sequence>
<comment type="caution">
    <text evidence="2">The sequence shown here is derived from an EMBL/GenBank/DDBJ whole genome shotgun (WGS) entry which is preliminary data.</text>
</comment>
<reference evidence="2 3" key="1">
    <citation type="submission" date="2019-05" db="EMBL/GenBank/DDBJ databases">
        <authorList>
            <person name="Zhang J.-Y."/>
            <person name="Feg X."/>
            <person name="Du Z.-J."/>
        </authorList>
    </citation>
    <scope>NUCLEOTIDE SEQUENCE [LARGE SCALE GENOMIC DNA]</scope>
    <source>
        <strain evidence="2 3">RZ26</strain>
    </source>
</reference>
<keyword evidence="2" id="KW-0378">Hydrolase</keyword>
<dbReference type="Pfam" id="PF00561">
    <property type="entry name" value="Abhydrolase_1"/>
    <property type="match status" value="1"/>
</dbReference>
<keyword evidence="3" id="KW-1185">Reference proteome</keyword>
<dbReference type="InterPro" id="IPR029058">
    <property type="entry name" value="AB_hydrolase_fold"/>
</dbReference>
<dbReference type="PANTHER" id="PTHR43798">
    <property type="entry name" value="MONOACYLGLYCEROL LIPASE"/>
    <property type="match status" value="1"/>
</dbReference>
<protein>
    <submittedName>
        <fullName evidence="2">Alpha/beta hydrolase</fullName>
    </submittedName>
</protein>
<feature type="domain" description="AB hydrolase-1" evidence="1">
    <location>
        <begin position="20"/>
        <end position="263"/>
    </location>
</feature>
<dbReference type="EMBL" id="VATY01000004">
    <property type="protein sequence ID" value="TMM53613.1"/>
    <property type="molecule type" value="Genomic_DNA"/>
</dbReference>
<dbReference type="GO" id="GO:0016787">
    <property type="term" value="F:hydrolase activity"/>
    <property type="evidence" value="ECO:0007669"/>
    <property type="project" value="UniProtKB-KW"/>
</dbReference>
<dbReference type="SUPFAM" id="SSF53474">
    <property type="entry name" value="alpha/beta-Hydrolases"/>
    <property type="match status" value="1"/>
</dbReference>
<dbReference type="Gene3D" id="3.40.50.1820">
    <property type="entry name" value="alpha/beta hydrolase"/>
    <property type="match status" value="1"/>
</dbReference>